<dbReference type="InterPro" id="IPR019861">
    <property type="entry name" value="PorP/SprF_Bacteroidetes"/>
</dbReference>
<evidence type="ECO:0008006" key="3">
    <source>
        <dbReference type="Google" id="ProtNLM"/>
    </source>
</evidence>
<dbReference type="EMBL" id="CP016907">
    <property type="protein sequence ID" value="AOC96923.1"/>
    <property type="molecule type" value="Genomic_DNA"/>
</dbReference>
<reference evidence="1 2" key="1">
    <citation type="submission" date="2016-08" db="EMBL/GenBank/DDBJ databases">
        <title>Complete genome sequence of Flavobacterium johnsoniae strain GSE09, a volatile-producing biocontrol agent isolated from cucumber (Cucumis sativus).</title>
        <authorList>
            <person name="Jeong J.-J."/>
            <person name="Oh J.Y."/>
            <person name="Jim Y.J."/>
            <person name="Sang M.K."/>
            <person name="Kim K.D."/>
        </authorList>
    </citation>
    <scope>NUCLEOTIDE SEQUENCE [LARGE SCALE GENOMIC DNA]</scope>
    <source>
        <strain evidence="1 2">GSE09</strain>
    </source>
</reference>
<proteinExistence type="predicted"/>
<gene>
    <name evidence="1" type="ORF">BB050_03844</name>
</gene>
<dbReference type="NCBIfam" id="TIGR03519">
    <property type="entry name" value="T9SS_PorP_fam"/>
    <property type="match status" value="1"/>
</dbReference>
<evidence type="ECO:0000313" key="2">
    <source>
        <dbReference type="Proteomes" id="UP000093276"/>
    </source>
</evidence>
<organism evidence="1 2">
    <name type="scientific">Flavobacterium anhuiense</name>
    <dbReference type="NCBI Taxonomy" id="459526"/>
    <lineage>
        <taxon>Bacteria</taxon>
        <taxon>Pseudomonadati</taxon>
        <taxon>Bacteroidota</taxon>
        <taxon>Flavobacteriia</taxon>
        <taxon>Flavobacteriales</taxon>
        <taxon>Flavobacteriaceae</taxon>
        <taxon>Flavobacterium</taxon>
    </lineage>
</organism>
<dbReference type="GeneID" id="32309723"/>
<dbReference type="AlphaFoldDB" id="A0AAC9GJX9"/>
<dbReference type="Pfam" id="PF11751">
    <property type="entry name" value="PorP_SprF"/>
    <property type="match status" value="1"/>
</dbReference>
<dbReference type="Proteomes" id="UP000093276">
    <property type="component" value="Chromosome"/>
</dbReference>
<accession>A0AAC9GJX9</accession>
<dbReference type="KEGG" id="fjg:BB050_03844"/>
<evidence type="ECO:0000313" key="1">
    <source>
        <dbReference type="EMBL" id="AOC96923.1"/>
    </source>
</evidence>
<protein>
    <recommendedName>
        <fullName evidence="3">Type IX secretion system membrane protein, PorP/SprF family</fullName>
    </recommendedName>
</protein>
<dbReference type="RefSeq" id="WP_066034693.1">
    <property type="nucleotide sequence ID" value="NZ_CP016907.1"/>
</dbReference>
<sequence>MDRTFTKTLFFFIIVIFSIHNIRAQNDAKLSIFNYNPLFYNPAFAGSADGLNIVGMYSSQWVGFDGAPKTQYLSADTKSLQKIGYGLSLYHDVIGAKREYNLEGNFAYYIKLNRKYKLVLGVKSGINSYNVNRNNLDIYEPGEEISNFNQENKTSPIFGAGANFYSDKFFIGISSPNLLQSTYSNSSGTTLSNRKNYYYTNFGYQFELRRDITLTPALLARVTPGAPISILTSLNYSYLNKYLASVNFDYNASAGIFLGIQLIDDLKVGYAYDISTTKFSNYNNGSHTFFLSYTLLNENAEKCTCHLY</sequence>
<name>A0AAC9GJX9_9FLAO</name>